<evidence type="ECO:0000256" key="3">
    <source>
        <dbReference type="SAM" id="MobiDB-lite"/>
    </source>
</evidence>
<protein>
    <submittedName>
        <fullName evidence="6">N-acetylmuramoyl-L-alanine amidase</fullName>
        <ecNumber evidence="6">3.5.1.28</ecNumber>
    </submittedName>
</protein>
<dbReference type="Pfam" id="PF08239">
    <property type="entry name" value="SH3_3"/>
    <property type="match status" value="2"/>
</dbReference>
<evidence type="ECO:0000313" key="6">
    <source>
        <dbReference type="EMBL" id="MBP2114252.1"/>
    </source>
</evidence>
<feature type="signal peptide" evidence="4">
    <location>
        <begin position="1"/>
        <end position="31"/>
    </location>
</feature>
<dbReference type="SMART" id="SM00646">
    <property type="entry name" value="Ami_3"/>
    <property type="match status" value="1"/>
</dbReference>
<dbReference type="RefSeq" id="WP_209876708.1">
    <property type="nucleotide sequence ID" value="NZ_JAGGLV010000016.1"/>
</dbReference>
<dbReference type="PANTHER" id="PTHR30404">
    <property type="entry name" value="N-ACETYLMURAMOYL-L-ALANINE AMIDASE"/>
    <property type="match status" value="1"/>
</dbReference>
<reference evidence="6 7" key="1">
    <citation type="submission" date="2021-03" db="EMBL/GenBank/DDBJ databases">
        <title>Genomic Encyclopedia of Type Strains, Phase IV (KMG-IV): sequencing the most valuable type-strain genomes for metagenomic binning, comparative biology and taxonomic classification.</title>
        <authorList>
            <person name="Goeker M."/>
        </authorList>
    </citation>
    <scope>NUCLEOTIDE SEQUENCE [LARGE SCALE GENOMIC DNA]</scope>
    <source>
        <strain evidence="6 7">DSM 101953</strain>
    </source>
</reference>
<dbReference type="InterPro" id="IPR050695">
    <property type="entry name" value="N-acetylmuramoyl_amidase_3"/>
</dbReference>
<feature type="domain" description="SH3b" evidence="5">
    <location>
        <begin position="34"/>
        <end position="96"/>
    </location>
</feature>
<dbReference type="Pfam" id="PF01520">
    <property type="entry name" value="Amidase_3"/>
    <property type="match status" value="1"/>
</dbReference>
<keyword evidence="4" id="KW-0732">Signal</keyword>
<dbReference type="EMBL" id="JAGGLV010000016">
    <property type="protein sequence ID" value="MBP2114252.1"/>
    <property type="molecule type" value="Genomic_DNA"/>
</dbReference>
<dbReference type="PANTHER" id="PTHR30404:SF0">
    <property type="entry name" value="N-ACETYLMURAMOYL-L-ALANINE AMIDASE AMIC"/>
    <property type="match status" value="1"/>
</dbReference>
<dbReference type="Gene3D" id="2.30.30.40">
    <property type="entry name" value="SH3 Domains"/>
    <property type="match status" value="2"/>
</dbReference>
<dbReference type="InterPro" id="IPR002508">
    <property type="entry name" value="MurNAc-LAA_cat"/>
</dbReference>
<dbReference type="CDD" id="cd02696">
    <property type="entry name" value="MurNAc-LAA"/>
    <property type="match status" value="1"/>
</dbReference>
<feature type="region of interest" description="Disordered" evidence="3">
    <location>
        <begin position="95"/>
        <end position="122"/>
    </location>
</feature>
<dbReference type="GO" id="GO:0008745">
    <property type="term" value="F:N-acetylmuramoyl-L-alanine amidase activity"/>
    <property type="evidence" value="ECO:0007669"/>
    <property type="project" value="UniProtKB-EC"/>
</dbReference>
<feature type="chain" id="PRO_5046858231" evidence="4">
    <location>
        <begin position="32"/>
        <end position="395"/>
    </location>
</feature>
<dbReference type="Proteomes" id="UP000773462">
    <property type="component" value="Unassembled WGS sequence"/>
</dbReference>
<evidence type="ECO:0000256" key="1">
    <source>
        <dbReference type="ARBA" id="ARBA00022801"/>
    </source>
</evidence>
<dbReference type="SMART" id="SM00287">
    <property type="entry name" value="SH3b"/>
    <property type="match status" value="2"/>
</dbReference>
<keyword evidence="1 6" id="KW-0378">Hydrolase</keyword>
<evidence type="ECO:0000259" key="5">
    <source>
        <dbReference type="PROSITE" id="PS51781"/>
    </source>
</evidence>
<evidence type="ECO:0000313" key="7">
    <source>
        <dbReference type="Proteomes" id="UP000773462"/>
    </source>
</evidence>
<comment type="caution">
    <text evidence="6">The sequence shown here is derived from an EMBL/GenBank/DDBJ whole genome shotgun (WGS) entry which is preliminary data.</text>
</comment>
<dbReference type="InterPro" id="IPR003646">
    <property type="entry name" value="SH3-like_bac-type"/>
</dbReference>
<evidence type="ECO:0000256" key="4">
    <source>
        <dbReference type="SAM" id="SignalP"/>
    </source>
</evidence>
<feature type="domain" description="SH3b" evidence="5">
    <location>
        <begin position="130"/>
        <end position="193"/>
    </location>
</feature>
<evidence type="ECO:0000256" key="2">
    <source>
        <dbReference type="ARBA" id="ARBA00023316"/>
    </source>
</evidence>
<organism evidence="6 7">
    <name type="scientific">Paenibacillus silagei</name>
    <dbReference type="NCBI Taxonomy" id="1670801"/>
    <lineage>
        <taxon>Bacteria</taxon>
        <taxon>Bacillati</taxon>
        <taxon>Bacillota</taxon>
        <taxon>Bacilli</taxon>
        <taxon>Bacillales</taxon>
        <taxon>Paenibacillaceae</taxon>
        <taxon>Paenibacillus</taxon>
    </lineage>
</organism>
<dbReference type="PROSITE" id="PS51781">
    <property type="entry name" value="SH3B"/>
    <property type="match status" value="2"/>
</dbReference>
<keyword evidence="7" id="KW-1185">Reference proteome</keyword>
<dbReference type="Gene3D" id="3.40.630.40">
    <property type="entry name" value="Zn-dependent exopeptidases"/>
    <property type="match status" value="1"/>
</dbReference>
<dbReference type="SUPFAM" id="SSF53187">
    <property type="entry name" value="Zn-dependent exopeptidases"/>
    <property type="match status" value="1"/>
</dbReference>
<sequence length="395" mass="41512">MRQKLHTAFLSACLLTSSILAPVLPSSTVYAATAYTAKVYASSLNVRSEPAANAAVTGTLAAGATVTVTEEQHGWLKVRAGSVSGWVAGYYLKRTSGSSSTSTSSASTSSSSTASKASAKTAVKTTSASSGTAVVTASSLRIRSGPGTGYEVVGSLQSGNKVTLMLRQGEWSRVRTAGGTVGWVSSGYLSGGTVRSASTISSNSQTPSVVRKSGSIRGKLIIVDPGHGGTDPGMLGTTYNTMEKDLTLQTSLYLRDYLTAKGARVEMTRTRGDQKPALSQRVQLGRQLGADAFVSIHYNSSPKNVSGTLTFFYSQQNDLRLARAVETRLGEGIGLRSNGLSFGDYHILRENPLPATLVELGFLSNPYDESIVRKAAYQRKAAQAVAEGVADYFNK</sequence>
<accession>A0ABS4NY99</accession>
<gene>
    <name evidence="6" type="ORF">J2Z70_004418</name>
</gene>
<proteinExistence type="predicted"/>
<dbReference type="EC" id="3.5.1.28" evidence="6"/>
<keyword evidence="2" id="KW-0961">Cell wall biogenesis/degradation</keyword>
<name>A0ABS4NY99_9BACL</name>